<accession>A0ABV7XHD1</accession>
<protein>
    <recommendedName>
        <fullName evidence="3">Plasmid mobilization relaxosome protein MobC</fullName>
    </recommendedName>
</protein>
<organism evidence="1 2">
    <name type="scientific">Luteimonas soli</name>
    <dbReference type="NCBI Taxonomy" id="1648966"/>
    <lineage>
        <taxon>Bacteria</taxon>
        <taxon>Pseudomonadati</taxon>
        <taxon>Pseudomonadota</taxon>
        <taxon>Gammaproteobacteria</taxon>
        <taxon>Lysobacterales</taxon>
        <taxon>Lysobacteraceae</taxon>
        <taxon>Luteimonas</taxon>
    </lineage>
</organism>
<dbReference type="Proteomes" id="UP001595705">
    <property type="component" value="Unassembled WGS sequence"/>
</dbReference>
<reference evidence="2" key="1">
    <citation type="journal article" date="2019" name="Int. J. Syst. Evol. Microbiol.">
        <title>The Global Catalogue of Microorganisms (GCM) 10K type strain sequencing project: providing services to taxonomists for standard genome sequencing and annotation.</title>
        <authorList>
            <consortium name="The Broad Institute Genomics Platform"/>
            <consortium name="The Broad Institute Genome Sequencing Center for Infectious Disease"/>
            <person name="Wu L."/>
            <person name="Ma J."/>
        </authorList>
    </citation>
    <scope>NUCLEOTIDE SEQUENCE [LARGE SCALE GENOMIC DNA]</scope>
    <source>
        <strain evidence="2">KCTC 42441</strain>
    </source>
</reference>
<keyword evidence="2" id="KW-1185">Reference proteome</keyword>
<proteinExistence type="predicted"/>
<comment type="caution">
    <text evidence="1">The sequence shown here is derived from an EMBL/GenBank/DDBJ whole genome shotgun (WGS) entry which is preliminary data.</text>
</comment>
<name>A0ABV7XHD1_9GAMM</name>
<evidence type="ECO:0000313" key="2">
    <source>
        <dbReference type="Proteomes" id="UP001595705"/>
    </source>
</evidence>
<dbReference type="RefSeq" id="WP_386742269.1">
    <property type="nucleotide sequence ID" value="NZ_JBHRYA010000002.1"/>
</dbReference>
<dbReference type="EMBL" id="JBHRYA010000002">
    <property type="protein sequence ID" value="MFC3715166.1"/>
    <property type="molecule type" value="Genomic_DNA"/>
</dbReference>
<gene>
    <name evidence="1" type="ORF">ACFONC_03250</name>
</gene>
<evidence type="ECO:0000313" key="1">
    <source>
        <dbReference type="EMBL" id="MFC3715166.1"/>
    </source>
</evidence>
<sequence>MEKKPLIAAKVDADTKAAFADLARRSGQSESDLLRGILRSVLRQNPSPAPLPVGFRGLTSQVHFRLRPDELQAVQALAKADARSVPAWIVALIRRVALKAVPFNERELTAINKAIAALGPLGRNVNVLVKHFHQTGRSSAEDLQAGRIAEAIQQLRAEVIALAERASRRYDEDEE</sequence>
<evidence type="ECO:0008006" key="3">
    <source>
        <dbReference type="Google" id="ProtNLM"/>
    </source>
</evidence>